<evidence type="ECO:0000256" key="1">
    <source>
        <dbReference type="SAM" id="MobiDB-lite"/>
    </source>
</evidence>
<dbReference type="EMBL" id="JZSH01000185">
    <property type="protein sequence ID" value="KJF77160.1"/>
    <property type="molecule type" value="Genomic_DNA"/>
</dbReference>
<evidence type="ECO:0000313" key="3">
    <source>
        <dbReference type="EMBL" id="KJF77160.1"/>
    </source>
</evidence>
<dbReference type="PATRIC" id="fig|582.24.peg.4581"/>
<proteinExistence type="predicted"/>
<organism evidence="3 4">
    <name type="scientific">Morganella morganii</name>
    <name type="common">Proteus morganii</name>
    <dbReference type="NCBI Taxonomy" id="582"/>
    <lineage>
        <taxon>Bacteria</taxon>
        <taxon>Pseudomonadati</taxon>
        <taxon>Pseudomonadota</taxon>
        <taxon>Gammaproteobacteria</taxon>
        <taxon>Enterobacterales</taxon>
        <taxon>Morganellaceae</taxon>
        <taxon>Morganella</taxon>
    </lineage>
</organism>
<dbReference type="AlphaFoldDB" id="A0A0D8L5L1"/>
<feature type="compositionally biased region" description="Polar residues" evidence="1">
    <location>
        <begin position="1"/>
        <end position="10"/>
    </location>
</feature>
<dbReference type="SUPFAM" id="SSF49373">
    <property type="entry name" value="Invasin/intimin cell-adhesion fragments"/>
    <property type="match status" value="1"/>
</dbReference>
<reference evidence="3 4" key="1">
    <citation type="submission" date="2015-02" db="EMBL/GenBank/DDBJ databases">
        <title>Whole genome shotgun sequencing of cultured foodborne pathogen.</title>
        <authorList>
            <person name="Timme R."/>
            <person name="Allard M.W."/>
            <person name="Strain E."/>
            <person name="Evans P.S."/>
            <person name="Brown E."/>
        </authorList>
    </citation>
    <scope>NUCLEOTIDE SEQUENCE [LARGE SCALE GENOMIC DNA]</scope>
    <source>
        <strain evidence="3 4">GCSL-TSO-24</strain>
    </source>
</reference>
<name>A0A0D8L5L1_MORMO</name>
<dbReference type="Pfam" id="PF21764">
    <property type="entry name" value="Invasin_D4"/>
    <property type="match status" value="1"/>
</dbReference>
<sequence length="217" mass="22065">MGGNTLTATTEPGAPGNNTGGGNNGSIINDAAEPEIRDLKITGTLLVGEALSGTYVFNPLTGNTEDNSLVAWGEKGTTEAAASTGTMVTVSGTLPSYTLKTTDTGKVMAVSVLAKNGADVEGNTLTVTTEPGTAGNNTTGGNNGKVVAPSLGNIIVNGYNFAPNSGFPTTGFVNATYTLTLDNANASDYNWTSSASWVKVDSAGKVTFTQSRKVRSR</sequence>
<feature type="domain" description="Invasin" evidence="2">
    <location>
        <begin position="154"/>
        <end position="209"/>
    </location>
</feature>
<dbReference type="Gene3D" id="2.60.40.1080">
    <property type="match status" value="1"/>
</dbReference>
<feature type="region of interest" description="Disordered" evidence="1">
    <location>
        <begin position="1"/>
        <end position="29"/>
    </location>
</feature>
<evidence type="ECO:0000313" key="4">
    <source>
        <dbReference type="Proteomes" id="UP000032582"/>
    </source>
</evidence>
<protein>
    <recommendedName>
        <fullName evidence="2">Invasin domain-containing protein</fullName>
    </recommendedName>
</protein>
<comment type="caution">
    <text evidence="3">The sequence shown here is derived from an EMBL/GenBank/DDBJ whole genome shotgun (WGS) entry which is preliminary data.</text>
</comment>
<gene>
    <name evidence="3" type="ORF">UA45_14455</name>
</gene>
<evidence type="ECO:0000259" key="2">
    <source>
        <dbReference type="Pfam" id="PF21764"/>
    </source>
</evidence>
<accession>A0A0D8L5L1</accession>
<dbReference type="Proteomes" id="UP000032582">
    <property type="component" value="Unassembled WGS sequence"/>
</dbReference>
<dbReference type="InterPro" id="IPR008964">
    <property type="entry name" value="Invasin/intimin_cell_adhesion"/>
</dbReference>
<dbReference type="InterPro" id="IPR048658">
    <property type="entry name" value="Invasin_D4"/>
</dbReference>